<dbReference type="GO" id="GO:0016787">
    <property type="term" value="F:hydrolase activity"/>
    <property type="evidence" value="ECO:0007669"/>
    <property type="project" value="UniProtKB-KW"/>
</dbReference>
<dbReference type="WBParaSite" id="Hba_10439">
    <property type="protein sequence ID" value="Hba_10439"/>
    <property type="gene ID" value="Hba_10439"/>
</dbReference>
<dbReference type="InterPro" id="IPR011709">
    <property type="entry name" value="DEAD-box_helicase_OB_fold"/>
</dbReference>
<dbReference type="SUPFAM" id="SSF52540">
    <property type="entry name" value="P-loop containing nucleoside triphosphate hydrolases"/>
    <property type="match status" value="2"/>
</dbReference>
<keyword evidence="1" id="KW-0378">Hydrolase</keyword>
<dbReference type="Pfam" id="PF07717">
    <property type="entry name" value="OB_NTP_bind"/>
    <property type="match status" value="1"/>
</dbReference>
<dbReference type="Proteomes" id="UP000095283">
    <property type="component" value="Unplaced"/>
</dbReference>
<dbReference type="Gene3D" id="3.40.50.300">
    <property type="entry name" value="P-loop containing nucleotide triphosphate hydrolases"/>
    <property type="match status" value="2"/>
</dbReference>
<accession>A0A1I7WZ41</accession>
<sequence length="1134" mass="132240">MEEDRMGMRIQSETVEIMKDDKGLVGISIVHSNKWKIDTTYGYWIFNPESVQGTRYDIYIYKLFVLEDNTILYRNLISYFEDLFYFQDNIGFYQKVFGDIFCELAAHESQQTANEVFTMFGDIHRMLGKKQIHKTSFHIIFVAPNYDHNVIAVRDITIHLTNLANIMKCCQEKCLSIMERTFSNPTDITYISKQVLNYEDRENLLHEELTNRGNTQRHYLSDFASCSGDGSSKRSTSEDADMQMQATQRQFINSYFNRFLKLDFKVISYTFKIFLDLNVKYLLYYLDNIYSTITCLYVDLGLIIYILLIRVPPWLIRHFQYAVQLSHDFLNELKFKKMKEIRKVQRELPISERKQEILSLLEKNQVPQYLINHGYTGIACTQPRRIACTALSRRVAYETLSAYGSDIAYQIRLVKFWFFLFIYFQLIDKQIPSTERGDALIFLNGVAEISTVAEALKTYAELTKGWIILMLHSTLSVEEQDKVFDVAPTGIRKCILSTNIAETSVTIDGIRFVIDSGKHEVYQSKEEYDFCENLFYSFLLQDEQVELAPASVTVFTLKNMDPRTFPYIERPVEDKLNEALEILKFQVCDLFRLGLTLFHTFQILNKAFQGVIYGERENKLTALGNAVAKLPVDVSIAKAMLIFGCVVDQLEVMLTVSAGFSVQSLFTNRSYRELKIVERRASLTNPLGDPFTLIEVFSDLTLGFYLISNIYYYRQWVMQKTIGGQSRRWTVENGIDEHRLYEISKLRAQYRQILEDAGIIERGNIEYLEENDTRQRRIDQGDRKKLFDMKRNVLLLYKIKIPHCIFQYFHLENEKDPMKTDVNTVEFLLSHKQRDVDNVRKTHKLRRNDAEVIRLVIAAGLYPQYAVLDNFNKYQQGQELFVHTRLKPFSLIHPNSSVAQYHPETLDARPDHDGLSSLHKIPFYGLLLETTKPYICNVLALPALELLLVAKKVNCENWKLITVDDFLEFAFLHESQCMNILKIVEQIRKEMSKGLQKKLCGADFCSRELVKFIEKMGAMLSSEGVQLGIKRLVNPPRLLENVGFFHPDGEIIFDGDMGASEEESYNDVEWNQVPGTDSCNSETEDKEMIREMEPIVKKPKEESYYEKLLKRQKDRETRNITEQKLDEKESKERL</sequence>
<keyword evidence="2" id="KW-0547">Nucleotide-binding</keyword>
<evidence type="ECO:0000259" key="4">
    <source>
        <dbReference type="PROSITE" id="PS50870"/>
    </source>
</evidence>
<feature type="domain" description="Helicase C-terminal" evidence="5">
    <location>
        <begin position="426"/>
        <end position="591"/>
    </location>
</feature>
<dbReference type="InterPro" id="IPR010504">
    <property type="entry name" value="AH_dom"/>
</dbReference>
<dbReference type="SUPFAM" id="SSF103657">
    <property type="entry name" value="BAR/IMD domain-like"/>
    <property type="match status" value="1"/>
</dbReference>
<dbReference type="GO" id="GO:0019904">
    <property type="term" value="F:protein domain specific binding"/>
    <property type="evidence" value="ECO:0007669"/>
    <property type="project" value="InterPro"/>
</dbReference>
<evidence type="ECO:0000313" key="6">
    <source>
        <dbReference type="Proteomes" id="UP000095283"/>
    </source>
</evidence>
<dbReference type="SMART" id="SM00847">
    <property type="entry name" value="HA2"/>
    <property type="match status" value="1"/>
</dbReference>
<name>A0A1I7WZ41_HETBA</name>
<dbReference type="GO" id="GO:0003723">
    <property type="term" value="F:RNA binding"/>
    <property type="evidence" value="ECO:0007669"/>
    <property type="project" value="TreeGrafter"/>
</dbReference>
<dbReference type="InterPro" id="IPR027267">
    <property type="entry name" value="AH/BAR_dom_sf"/>
</dbReference>
<evidence type="ECO:0000256" key="3">
    <source>
        <dbReference type="SAM" id="MobiDB-lite"/>
    </source>
</evidence>
<dbReference type="PROSITE" id="PS51194">
    <property type="entry name" value="HELICASE_CTER"/>
    <property type="match status" value="1"/>
</dbReference>
<dbReference type="InterPro" id="IPR007502">
    <property type="entry name" value="Helicase-assoc_dom"/>
</dbReference>
<organism evidence="6 7">
    <name type="scientific">Heterorhabditis bacteriophora</name>
    <name type="common">Entomopathogenic nematode worm</name>
    <dbReference type="NCBI Taxonomy" id="37862"/>
    <lineage>
        <taxon>Eukaryota</taxon>
        <taxon>Metazoa</taxon>
        <taxon>Ecdysozoa</taxon>
        <taxon>Nematoda</taxon>
        <taxon>Chromadorea</taxon>
        <taxon>Rhabditida</taxon>
        <taxon>Rhabditina</taxon>
        <taxon>Rhabditomorpha</taxon>
        <taxon>Strongyloidea</taxon>
        <taxon>Heterorhabditidae</taxon>
        <taxon>Heterorhabditis</taxon>
    </lineage>
</organism>
<feature type="region of interest" description="Disordered" evidence="3">
    <location>
        <begin position="1072"/>
        <end position="1134"/>
    </location>
</feature>
<keyword evidence="2" id="KW-0347">Helicase</keyword>
<dbReference type="Gene3D" id="1.20.120.1080">
    <property type="match status" value="1"/>
</dbReference>
<dbReference type="InterPro" id="IPR001650">
    <property type="entry name" value="Helicase_C-like"/>
</dbReference>
<dbReference type="CDD" id="cd18791">
    <property type="entry name" value="SF2_C_RHA"/>
    <property type="match status" value="1"/>
</dbReference>
<evidence type="ECO:0000259" key="5">
    <source>
        <dbReference type="PROSITE" id="PS51194"/>
    </source>
</evidence>
<protein>
    <submittedName>
        <fullName evidence="7">Helicase C-terminal domain-containing protein</fullName>
    </submittedName>
</protein>
<proteinExistence type="predicted"/>
<reference evidence="7" key="1">
    <citation type="submission" date="2016-11" db="UniProtKB">
        <authorList>
            <consortium name="WormBaseParasite"/>
        </authorList>
    </citation>
    <scope>IDENTIFICATION</scope>
</reference>
<dbReference type="InterPro" id="IPR027417">
    <property type="entry name" value="P-loop_NTPase"/>
</dbReference>
<feature type="domain" description="AH" evidence="4">
    <location>
        <begin position="62"/>
        <end position="132"/>
    </location>
</feature>
<dbReference type="PANTHER" id="PTHR18934:SF221">
    <property type="entry name" value="ATP-DEPENDENT RNA HELICASE DHX34-RELATED"/>
    <property type="match status" value="1"/>
</dbReference>
<evidence type="ECO:0000256" key="2">
    <source>
        <dbReference type="ARBA" id="ARBA00022806"/>
    </source>
</evidence>
<evidence type="ECO:0000256" key="1">
    <source>
        <dbReference type="ARBA" id="ARBA00022801"/>
    </source>
</evidence>
<keyword evidence="2" id="KW-0067">ATP-binding</keyword>
<dbReference type="AlphaFoldDB" id="A0A1I7WZ41"/>
<dbReference type="Pfam" id="PF06456">
    <property type="entry name" value="Arfaptin"/>
    <property type="match status" value="1"/>
</dbReference>
<feature type="compositionally biased region" description="Basic and acidic residues" evidence="3">
    <location>
        <begin position="1086"/>
        <end position="1134"/>
    </location>
</feature>
<dbReference type="Pfam" id="PF00271">
    <property type="entry name" value="Helicase_C"/>
    <property type="match status" value="1"/>
</dbReference>
<keyword evidence="6" id="KW-1185">Reference proteome</keyword>
<evidence type="ECO:0000313" key="7">
    <source>
        <dbReference type="WBParaSite" id="Hba_10439"/>
    </source>
</evidence>
<dbReference type="GO" id="GO:0005737">
    <property type="term" value="C:cytoplasm"/>
    <property type="evidence" value="ECO:0007669"/>
    <property type="project" value="UniProtKB-ARBA"/>
</dbReference>
<dbReference type="GO" id="GO:0004386">
    <property type="term" value="F:helicase activity"/>
    <property type="evidence" value="ECO:0007669"/>
    <property type="project" value="UniProtKB-KW"/>
</dbReference>
<dbReference type="PANTHER" id="PTHR18934">
    <property type="entry name" value="ATP-DEPENDENT RNA HELICASE"/>
    <property type="match status" value="1"/>
</dbReference>
<dbReference type="PROSITE" id="PS50870">
    <property type="entry name" value="AH"/>
    <property type="match status" value="1"/>
</dbReference>